<reference evidence="3" key="1">
    <citation type="submission" date="2016-06" db="EMBL/GenBank/DDBJ databases">
        <authorList>
            <person name="Varghese N."/>
            <person name="Submissions Spin"/>
        </authorList>
    </citation>
    <scope>NUCLEOTIDE SEQUENCE [LARGE SCALE GENOMIC DNA]</scope>
    <source>
        <strain evidence="3">DSM 45160</strain>
    </source>
</reference>
<dbReference type="AlphaFoldDB" id="A0A1C4VZ44"/>
<dbReference type="EMBL" id="LT607409">
    <property type="protein sequence ID" value="SCE88999.1"/>
    <property type="molecule type" value="Genomic_DNA"/>
</dbReference>
<accession>A0A1C4VZ44</accession>
<keyword evidence="3" id="KW-1185">Reference proteome</keyword>
<feature type="compositionally biased region" description="Basic and acidic residues" evidence="1">
    <location>
        <begin position="50"/>
        <end position="63"/>
    </location>
</feature>
<sequence>MPEWTLCADLKVYARQQSPAKPATRPDPQTLVDHEVTERHAMIDAVGGPRTEDVGRHGLRDSGPRTSIGPASGADTRHSVGGR</sequence>
<protein>
    <submittedName>
        <fullName evidence="2">Uncharacterized protein</fullName>
    </submittedName>
</protein>
<proteinExistence type="predicted"/>
<organism evidence="2 3">
    <name type="scientific">Micromonospora chokoriensis</name>
    <dbReference type="NCBI Taxonomy" id="356851"/>
    <lineage>
        <taxon>Bacteria</taxon>
        <taxon>Bacillati</taxon>
        <taxon>Actinomycetota</taxon>
        <taxon>Actinomycetes</taxon>
        <taxon>Micromonosporales</taxon>
        <taxon>Micromonosporaceae</taxon>
        <taxon>Micromonospora</taxon>
    </lineage>
</organism>
<dbReference type="Proteomes" id="UP000198224">
    <property type="component" value="Chromosome I"/>
</dbReference>
<evidence type="ECO:0000313" key="2">
    <source>
        <dbReference type="EMBL" id="SCE88999.1"/>
    </source>
</evidence>
<gene>
    <name evidence="2" type="ORF">GA0070612_1937</name>
</gene>
<feature type="region of interest" description="Disordered" evidence="1">
    <location>
        <begin position="41"/>
        <end position="83"/>
    </location>
</feature>
<evidence type="ECO:0000256" key="1">
    <source>
        <dbReference type="SAM" id="MobiDB-lite"/>
    </source>
</evidence>
<name>A0A1C4VZ44_9ACTN</name>
<evidence type="ECO:0000313" key="3">
    <source>
        <dbReference type="Proteomes" id="UP000198224"/>
    </source>
</evidence>